<reference evidence="3 4" key="1">
    <citation type="submission" date="2019-04" db="EMBL/GenBank/DDBJ databases">
        <title>Friends and foes A comparative genomics study of 23 Aspergillus species from section Flavi.</title>
        <authorList>
            <consortium name="DOE Joint Genome Institute"/>
            <person name="Kjaerbolling I."/>
            <person name="Vesth T."/>
            <person name="Frisvad J.C."/>
            <person name="Nybo J.L."/>
            <person name="Theobald S."/>
            <person name="Kildgaard S."/>
            <person name="Isbrandt T."/>
            <person name="Kuo A."/>
            <person name="Sato A."/>
            <person name="Lyhne E.K."/>
            <person name="Kogle M.E."/>
            <person name="Wiebenga A."/>
            <person name="Kun R.S."/>
            <person name="Lubbers R.J."/>
            <person name="Makela M.R."/>
            <person name="Barry K."/>
            <person name="Chovatia M."/>
            <person name="Clum A."/>
            <person name="Daum C."/>
            <person name="Haridas S."/>
            <person name="He G."/>
            <person name="LaButti K."/>
            <person name="Lipzen A."/>
            <person name="Mondo S."/>
            <person name="Riley R."/>
            <person name="Salamov A."/>
            <person name="Simmons B.A."/>
            <person name="Magnuson J.K."/>
            <person name="Henrissat B."/>
            <person name="Mortensen U.H."/>
            <person name="Larsen T.O."/>
            <person name="Devries R.P."/>
            <person name="Grigoriev I.V."/>
            <person name="Machida M."/>
            <person name="Baker S.E."/>
            <person name="Andersen M.R."/>
        </authorList>
    </citation>
    <scope>NUCLEOTIDE SEQUENCE [LARGE SCALE GENOMIC DNA]</scope>
    <source>
        <strain evidence="3 4">CBS 151.66</strain>
    </source>
</reference>
<dbReference type="GO" id="GO:0016491">
    <property type="term" value="F:oxidoreductase activity"/>
    <property type="evidence" value="ECO:0007669"/>
    <property type="project" value="InterPro"/>
</dbReference>
<dbReference type="Gene3D" id="3.90.180.10">
    <property type="entry name" value="Medium-chain alcohol dehydrogenases, catalytic domain"/>
    <property type="match status" value="1"/>
</dbReference>
<dbReference type="InterPro" id="IPR013154">
    <property type="entry name" value="ADH-like_N"/>
</dbReference>
<dbReference type="Pfam" id="PF13602">
    <property type="entry name" value="ADH_zinc_N_2"/>
    <property type="match status" value="1"/>
</dbReference>
<dbReference type="OrthoDB" id="3509362at2759"/>
<dbReference type="Gene3D" id="3.40.50.720">
    <property type="entry name" value="NAD(P)-binding Rossmann-like Domain"/>
    <property type="match status" value="1"/>
</dbReference>
<dbReference type="Proteomes" id="UP000326565">
    <property type="component" value="Unassembled WGS sequence"/>
</dbReference>
<dbReference type="SUPFAM" id="SSF50129">
    <property type="entry name" value="GroES-like"/>
    <property type="match status" value="1"/>
</dbReference>
<evidence type="ECO:0000313" key="4">
    <source>
        <dbReference type="Proteomes" id="UP000326565"/>
    </source>
</evidence>
<protein>
    <recommendedName>
        <fullName evidence="2">Enoyl reductase (ER) domain-containing protein</fullName>
    </recommendedName>
</protein>
<dbReference type="AlphaFoldDB" id="A0A5N5X182"/>
<dbReference type="SMART" id="SM00829">
    <property type="entry name" value="PKS_ER"/>
    <property type="match status" value="1"/>
</dbReference>
<name>A0A5N5X182_9EURO</name>
<dbReference type="PANTHER" id="PTHR43482:SF4">
    <property type="entry name" value="ALCOHOL DEHYDROGENASE, PUTATIVE (AFU_ORTHOLOGUE AFUA_7G06260)-RELATED"/>
    <property type="match status" value="1"/>
</dbReference>
<dbReference type="InterPro" id="IPR020843">
    <property type="entry name" value="ER"/>
</dbReference>
<keyword evidence="4" id="KW-1185">Reference proteome</keyword>
<sequence>MQAIRLHPSPKDAPPYSPTNPAPPSALHLDTNIPIPKPSTPGTLLIRIQATTVIRDALTWPETYAHEYTIPGHDFSGTVVEVFPGAESRFKPGDEVFGMAHADRGAAWAEYAVVKDEEVALKPAGLGWEEAAALPLSGLTGFEALFEKAGLDVPVLETGGGLNPHSKKVLITGAAGGVGVYLVQLAAIAGLHVVAATSSNARNEEFLRELGADETVEYGELVTGQDCRFDVIVDTVGGNVLAECWGFVKDDGVLVSVDSASFDFVRVHGERGIRKEGVRALFFIVEPSRPALEALARFAEMGRLRSFVLDTYPLAKAEEAYERASGRVSGRGKIVLVV</sequence>
<dbReference type="InterPro" id="IPR011032">
    <property type="entry name" value="GroES-like_sf"/>
</dbReference>
<feature type="region of interest" description="Disordered" evidence="1">
    <location>
        <begin position="1"/>
        <end position="34"/>
    </location>
</feature>
<dbReference type="InterPro" id="IPR052585">
    <property type="entry name" value="Lipid_raft_assoc_Zn_ADH"/>
</dbReference>
<evidence type="ECO:0000259" key="2">
    <source>
        <dbReference type="SMART" id="SM00829"/>
    </source>
</evidence>
<dbReference type="PANTHER" id="PTHR43482">
    <property type="entry name" value="PROTEIN AST1-RELATED"/>
    <property type="match status" value="1"/>
</dbReference>
<feature type="domain" description="Enoyl reductase (ER)" evidence="2">
    <location>
        <begin position="22"/>
        <end position="336"/>
    </location>
</feature>
<dbReference type="SUPFAM" id="SSF51735">
    <property type="entry name" value="NAD(P)-binding Rossmann-fold domains"/>
    <property type="match status" value="1"/>
</dbReference>
<accession>A0A5N5X182</accession>
<dbReference type="InterPro" id="IPR036291">
    <property type="entry name" value="NAD(P)-bd_dom_sf"/>
</dbReference>
<proteinExistence type="predicted"/>
<gene>
    <name evidence="3" type="ORF">BDV29DRAFT_201675</name>
</gene>
<organism evidence="3 4">
    <name type="scientific">Aspergillus leporis</name>
    <dbReference type="NCBI Taxonomy" id="41062"/>
    <lineage>
        <taxon>Eukaryota</taxon>
        <taxon>Fungi</taxon>
        <taxon>Dikarya</taxon>
        <taxon>Ascomycota</taxon>
        <taxon>Pezizomycotina</taxon>
        <taxon>Eurotiomycetes</taxon>
        <taxon>Eurotiomycetidae</taxon>
        <taxon>Eurotiales</taxon>
        <taxon>Aspergillaceae</taxon>
        <taxon>Aspergillus</taxon>
        <taxon>Aspergillus subgen. Circumdati</taxon>
    </lineage>
</organism>
<dbReference type="EMBL" id="ML732221">
    <property type="protein sequence ID" value="KAB8073745.1"/>
    <property type="molecule type" value="Genomic_DNA"/>
</dbReference>
<evidence type="ECO:0000313" key="3">
    <source>
        <dbReference type="EMBL" id="KAB8073745.1"/>
    </source>
</evidence>
<dbReference type="Pfam" id="PF08240">
    <property type="entry name" value="ADH_N"/>
    <property type="match status" value="1"/>
</dbReference>
<dbReference type="CDD" id="cd05289">
    <property type="entry name" value="MDR_like_2"/>
    <property type="match status" value="1"/>
</dbReference>
<evidence type="ECO:0000256" key="1">
    <source>
        <dbReference type="SAM" id="MobiDB-lite"/>
    </source>
</evidence>
<feature type="compositionally biased region" description="Pro residues" evidence="1">
    <location>
        <begin position="11"/>
        <end position="24"/>
    </location>
</feature>